<feature type="transmembrane region" description="Helical" evidence="5">
    <location>
        <begin position="255"/>
        <end position="276"/>
    </location>
</feature>
<evidence type="ECO:0000256" key="3">
    <source>
        <dbReference type="ARBA" id="ARBA00022989"/>
    </source>
</evidence>
<name>A0A8J6B883_9EUKA</name>
<dbReference type="PANTHER" id="PTHR23112:SF0">
    <property type="entry name" value="TRANSMEMBRANE PROTEIN 116"/>
    <property type="match status" value="1"/>
</dbReference>
<feature type="transmembrane region" description="Helical" evidence="5">
    <location>
        <begin position="100"/>
        <end position="122"/>
    </location>
</feature>
<keyword evidence="4 5" id="KW-0472">Membrane</keyword>
<dbReference type="SUPFAM" id="SSF81321">
    <property type="entry name" value="Family A G protein-coupled receptor-like"/>
    <property type="match status" value="1"/>
</dbReference>
<dbReference type="GO" id="GO:0007166">
    <property type="term" value="P:cell surface receptor signaling pathway"/>
    <property type="evidence" value="ECO:0007669"/>
    <property type="project" value="InterPro"/>
</dbReference>
<comment type="caution">
    <text evidence="8">The sequence shown here is derived from an EMBL/GenBank/DDBJ whole genome shotgun (WGS) entry which is preliminary data.</text>
</comment>
<reference evidence="8" key="1">
    <citation type="submission" date="2021-05" db="EMBL/GenBank/DDBJ databases">
        <title>A free-living protist that lacks canonical eukaryotic 1 DNA replication and segregation systems.</title>
        <authorList>
            <person name="Salas-Leiva D.E."/>
            <person name="Tromer E.C."/>
            <person name="Curtis B.A."/>
            <person name="Jerlstrom-Hultqvist J."/>
            <person name="Kolisko M."/>
            <person name="Yi Z."/>
            <person name="Salas-Leiva J.S."/>
            <person name="Gallot-Lavallee L."/>
            <person name="Kops G.J.P.L."/>
            <person name="Archibald J.M."/>
            <person name="Simpson A.G.B."/>
            <person name="Roger A.J."/>
        </authorList>
    </citation>
    <scope>NUCLEOTIDE SEQUENCE</scope>
    <source>
        <strain evidence="8">BICM</strain>
    </source>
</reference>
<evidence type="ECO:0000256" key="5">
    <source>
        <dbReference type="SAM" id="Phobius"/>
    </source>
</evidence>
<keyword evidence="9" id="KW-1185">Reference proteome</keyword>
<evidence type="ECO:0000256" key="1">
    <source>
        <dbReference type="ARBA" id="ARBA00004141"/>
    </source>
</evidence>
<proteinExistence type="predicted"/>
<dbReference type="GO" id="GO:0004930">
    <property type="term" value="F:G protein-coupled receptor activity"/>
    <property type="evidence" value="ECO:0007669"/>
    <property type="project" value="TreeGrafter"/>
</dbReference>
<dbReference type="InterPro" id="IPR017452">
    <property type="entry name" value="GPCR_Rhodpsn_7TM"/>
</dbReference>
<dbReference type="PANTHER" id="PTHR23112">
    <property type="entry name" value="G PROTEIN-COUPLED RECEPTOR 157-RELATED"/>
    <property type="match status" value="1"/>
</dbReference>
<keyword evidence="8" id="KW-0675">Receptor</keyword>
<feature type="domain" description="G-protein coupled receptors family 2 profile 2" evidence="6">
    <location>
        <begin position="29"/>
        <end position="277"/>
    </location>
</feature>
<dbReference type="Proteomes" id="UP000717585">
    <property type="component" value="Unassembled WGS sequence"/>
</dbReference>
<evidence type="ECO:0000256" key="2">
    <source>
        <dbReference type="ARBA" id="ARBA00022692"/>
    </source>
</evidence>
<dbReference type="GO" id="GO:0007189">
    <property type="term" value="P:adenylate cyclase-activating G protein-coupled receptor signaling pathway"/>
    <property type="evidence" value="ECO:0007669"/>
    <property type="project" value="TreeGrafter"/>
</dbReference>
<feature type="transmembrane region" description="Helical" evidence="5">
    <location>
        <begin position="134"/>
        <end position="158"/>
    </location>
</feature>
<dbReference type="GO" id="GO:0005886">
    <property type="term" value="C:plasma membrane"/>
    <property type="evidence" value="ECO:0007669"/>
    <property type="project" value="TreeGrafter"/>
</dbReference>
<dbReference type="PRINTS" id="PR02001">
    <property type="entry name" value="GCR1CAMPR"/>
</dbReference>
<organism evidence="8 9">
    <name type="scientific">Carpediemonas membranifera</name>
    <dbReference type="NCBI Taxonomy" id="201153"/>
    <lineage>
        <taxon>Eukaryota</taxon>
        <taxon>Metamonada</taxon>
        <taxon>Carpediemonas-like organisms</taxon>
        <taxon>Carpediemonas</taxon>
    </lineage>
</organism>
<keyword evidence="3 5" id="KW-1133">Transmembrane helix</keyword>
<comment type="subcellular location">
    <subcellularLocation>
        <location evidence="1">Membrane</location>
        <topology evidence="1">Multi-pass membrane protein</topology>
    </subcellularLocation>
</comment>
<dbReference type="InterPro" id="IPR017981">
    <property type="entry name" value="GPCR_2-like_7TM"/>
</dbReference>
<feature type="transmembrane region" description="Helical" evidence="5">
    <location>
        <begin position="65"/>
        <end position="88"/>
    </location>
</feature>
<feature type="transmembrane region" description="Helical" evidence="5">
    <location>
        <begin position="26"/>
        <end position="53"/>
    </location>
</feature>
<dbReference type="InterPro" id="IPR022343">
    <property type="entry name" value="GCR1-cAMP_receptor"/>
</dbReference>
<keyword evidence="2 5" id="KW-0812">Transmembrane</keyword>
<dbReference type="Pfam" id="PF05462">
    <property type="entry name" value="Dicty_CAR"/>
    <property type="match status" value="1"/>
</dbReference>
<dbReference type="PROSITE" id="PS50261">
    <property type="entry name" value="G_PROTEIN_RECEP_F2_4"/>
    <property type="match status" value="1"/>
</dbReference>
<evidence type="ECO:0000256" key="4">
    <source>
        <dbReference type="ARBA" id="ARBA00023136"/>
    </source>
</evidence>
<gene>
    <name evidence="8" type="ORF">J8273_0409</name>
</gene>
<evidence type="ECO:0000313" key="8">
    <source>
        <dbReference type="EMBL" id="KAG9395189.1"/>
    </source>
</evidence>
<sequence>MTSLLASFTIHDFIYGWDIPEWAYRLIAGISGTLSLLGSSYIVLSCLLLIFGIVKQSSQTTNVPLVLSLSIADFFSSFSYMTICFNLHNRFWIVCQLQAFWMQLFELASILSTGAVSLYLLASIIFRVRGKALSVINGVGIFTAWVVPVVLALLLLPLRGYGPSGPWCWVEVYGLKFLFFYNFLFLVVVVNVLIYLAVFLYLTLLGRKVSRKNRHTFRFARSLLAYLLVFFMVWTMPVVYRLLSLFMDVSTPLLVIPVTALNPCGGLFNGIIYGYFARVHQTWYRWFCRRRRAIVSVANPLARVSTEPESPSGTDMTVAYPVHVGEGPDESSV</sequence>
<evidence type="ECO:0000313" key="9">
    <source>
        <dbReference type="Proteomes" id="UP000717585"/>
    </source>
</evidence>
<dbReference type="EMBL" id="JAHDYR010000012">
    <property type="protein sequence ID" value="KAG9395189.1"/>
    <property type="molecule type" value="Genomic_DNA"/>
</dbReference>
<protein>
    <submittedName>
        <fullName evidence="8">Slime mold cyclic AMP receptor</fullName>
    </submittedName>
</protein>
<dbReference type="Gene3D" id="1.20.1070.10">
    <property type="entry name" value="Rhodopsin 7-helix transmembrane proteins"/>
    <property type="match status" value="1"/>
</dbReference>
<feature type="transmembrane region" description="Helical" evidence="5">
    <location>
        <begin position="178"/>
        <end position="202"/>
    </location>
</feature>
<evidence type="ECO:0000259" key="6">
    <source>
        <dbReference type="PROSITE" id="PS50261"/>
    </source>
</evidence>
<feature type="transmembrane region" description="Helical" evidence="5">
    <location>
        <begin position="223"/>
        <end position="243"/>
    </location>
</feature>
<feature type="domain" description="G-protein coupled receptors family 1 profile" evidence="7">
    <location>
        <begin position="45"/>
        <end position="273"/>
    </location>
</feature>
<dbReference type="AlphaFoldDB" id="A0A8J6B883"/>
<accession>A0A8J6B883</accession>
<evidence type="ECO:0000259" key="7">
    <source>
        <dbReference type="PROSITE" id="PS50262"/>
    </source>
</evidence>
<dbReference type="PROSITE" id="PS50262">
    <property type="entry name" value="G_PROTEIN_RECEP_F1_2"/>
    <property type="match status" value="1"/>
</dbReference>